<dbReference type="Proteomes" id="UP000254889">
    <property type="component" value="Chromosome"/>
</dbReference>
<dbReference type="CDD" id="cd03528">
    <property type="entry name" value="Rieske_RO_ferredoxin"/>
    <property type="match status" value="1"/>
</dbReference>
<protein>
    <submittedName>
        <fullName evidence="6">Non-heme iron oxygenase ferredoxin subunit</fullName>
    </submittedName>
</protein>
<keyword evidence="4" id="KW-0411">Iron-sulfur</keyword>
<evidence type="ECO:0000313" key="7">
    <source>
        <dbReference type="Proteomes" id="UP000254889"/>
    </source>
</evidence>
<organism evidence="6 7">
    <name type="scientific">Pseudolabrys taiwanensis</name>
    <dbReference type="NCBI Taxonomy" id="331696"/>
    <lineage>
        <taxon>Bacteria</taxon>
        <taxon>Pseudomonadati</taxon>
        <taxon>Pseudomonadota</taxon>
        <taxon>Alphaproteobacteria</taxon>
        <taxon>Hyphomicrobiales</taxon>
        <taxon>Xanthobacteraceae</taxon>
        <taxon>Pseudolabrys</taxon>
    </lineage>
</organism>
<dbReference type="Pfam" id="PF00355">
    <property type="entry name" value="Rieske"/>
    <property type="match status" value="1"/>
</dbReference>
<dbReference type="OrthoDB" id="9800167at2"/>
<dbReference type="SUPFAM" id="SSF50022">
    <property type="entry name" value="ISP domain"/>
    <property type="match status" value="1"/>
</dbReference>
<dbReference type="PROSITE" id="PS51296">
    <property type="entry name" value="RIESKE"/>
    <property type="match status" value="1"/>
</dbReference>
<reference evidence="6 7" key="1">
    <citation type="submission" date="2018-07" db="EMBL/GenBank/DDBJ databases">
        <authorList>
            <person name="Quirk P.G."/>
            <person name="Krulwich T.A."/>
        </authorList>
    </citation>
    <scope>NUCLEOTIDE SEQUENCE [LARGE SCALE GENOMIC DNA]</scope>
    <source>
        <strain evidence="6 7">CC-BB4</strain>
    </source>
</reference>
<dbReference type="KEGG" id="ptaw:DW352_11715"/>
<evidence type="ECO:0000256" key="4">
    <source>
        <dbReference type="ARBA" id="ARBA00023014"/>
    </source>
</evidence>
<proteinExistence type="predicted"/>
<sequence>MAWHAVAKADDVQEGKVLAASAADKMIALYRIDGTFYATSDICTHAFALLSDGYLDGDCIECPIHQALFHVPTGEVRAEPATEPLRTFPVKVDGEMLMVEITD</sequence>
<evidence type="ECO:0000256" key="3">
    <source>
        <dbReference type="ARBA" id="ARBA00023004"/>
    </source>
</evidence>
<feature type="domain" description="Rieske" evidence="5">
    <location>
        <begin position="3"/>
        <end position="99"/>
    </location>
</feature>
<keyword evidence="1" id="KW-0001">2Fe-2S</keyword>
<dbReference type="GO" id="GO:0051537">
    <property type="term" value="F:2 iron, 2 sulfur cluster binding"/>
    <property type="evidence" value="ECO:0007669"/>
    <property type="project" value="UniProtKB-KW"/>
</dbReference>
<dbReference type="InterPro" id="IPR036922">
    <property type="entry name" value="Rieske_2Fe-2S_sf"/>
</dbReference>
<keyword evidence="3" id="KW-0408">Iron</keyword>
<dbReference type="InterPro" id="IPR017941">
    <property type="entry name" value="Rieske_2Fe-2S"/>
</dbReference>
<evidence type="ECO:0000256" key="2">
    <source>
        <dbReference type="ARBA" id="ARBA00022723"/>
    </source>
</evidence>
<keyword evidence="7" id="KW-1185">Reference proteome</keyword>
<evidence type="ECO:0000259" key="5">
    <source>
        <dbReference type="PROSITE" id="PS51296"/>
    </source>
</evidence>
<dbReference type="GO" id="GO:0046872">
    <property type="term" value="F:metal ion binding"/>
    <property type="evidence" value="ECO:0007669"/>
    <property type="project" value="UniProtKB-KW"/>
</dbReference>
<dbReference type="AlphaFoldDB" id="A0A345ZW26"/>
<dbReference type="Gene3D" id="2.102.10.10">
    <property type="entry name" value="Rieske [2Fe-2S] iron-sulphur domain"/>
    <property type="match status" value="1"/>
</dbReference>
<evidence type="ECO:0000256" key="1">
    <source>
        <dbReference type="ARBA" id="ARBA00022714"/>
    </source>
</evidence>
<dbReference type="PANTHER" id="PTHR21496:SF23">
    <property type="entry name" value="3-PHENYLPROPIONATE_CINNAMIC ACID DIOXYGENASE FERREDOXIN SUBUNIT"/>
    <property type="match status" value="1"/>
</dbReference>
<keyword evidence="2" id="KW-0479">Metal-binding</keyword>
<dbReference type="RefSeq" id="WP_115691435.1">
    <property type="nucleotide sequence ID" value="NZ_CP031417.1"/>
</dbReference>
<accession>A0A345ZW26</accession>
<gene>
    <name evidence="6" type="ORF">DW352_11715</name>
</gene>
<dbReference type="PANTHER" id="PTHR21496">
    <property type="entry name" value="FERREDOXIN-RELATED"/>
    <property type="match status" value="1"/>
</dbReference>
<name>A0A345ZW26_9HYPH</name>
<dbReference type="EMBL" id="CP031417">
    <property type="protein sequence ID" value="AXK81123.1"/>
    <property type="molecule type" value="Genomic_DNA"/>
</dbReference>
<evidence type="ECO:0000313" key="6">
    <source>
        <dbReference type="EMBL" id="AXK81123.1"/>
    </source>
</evidence>